<dbReference type="EMBL" id="HBHR01020547">
    <property type="protein sequence ID" value="CAD9871935.1"/>
    <property type="molecule type" value="Transcribed_RNA"/>
</dbReference>
<evidence type="ECO:0000256" key="2">
    <source>
        <dbReference type="ARBA" id="ARBA00022942"/>
    </source>
</evidence>
<sequence length="237" mass="26291">MAAVDIAKNEAAALMQQMPQKVADMSNILATKFVATSLTEVEQSFKEAMGSTSEPASNAVMVDIVSSVRSEVAFSLKCLQILSRWIWLMTPEAEDGNNFGVHVQQDVLKTIGTWIEKLEKELKLAPEYFKERAAVAEKMAPKISRTKTVSKSKKNDGSETKEESTEAEDEKSEEARSPAIPDQAAHLLAIDLQYYTLMEMGISSARDALLIVEHIISKNEKKITEPKGSEKRSNFSY</sequence>
<evidence type="ECO:0000313" key="5">
    <source>
        <dbReference type="EMBL" id="CAD9871935.1"/>
    </source>
</evidence>
<evidence type="ECO:0000256" key="3">
    <source>
        <dbReference type="SAM" id="MobiDB-lite"/>
    </source>
</evidence>
<feature type="compositionally biased region" description="Basic and acidic residues" evidence="3">
    <location>
        <begin position="153"/>
        <end position="164"/>
    </location>
</feature>
<dbReference type="AlphaFoldDB" id="A0A7S2V475"/>
<organism evidence="5">
    <name type="scientific">Fibrocapsa japonica</name>
    <dbReference type="NCBI Taxonomy" id="94617"/>
    <lineage>
        <taxon>Eukaryota</taxon>
        <taxon>Sar</taxon>
        <taxon>Stramenopiles</taxon>
        <taxon>Ochrophyta</taxon>
        <taxon>Raphidophyceae</taxon>
        <taxon>Chattonellales</taxon>
        <taxon>Chattonellaceae</taxon>
        <taxon>Fibrocapsa</taxon>
    </lineage>
</organism>
<dbReference type="GO" id="GO:0008537">
    <property type="term" value="C:proteasome activator complex"/>
    <property type="evidence" value="ECO:0007669"/>
    <property type="project" value="InterPro"/>
</dbReference>
<name>A0A7S2V475_9STRA</name>
<feature type="region of interest" description="Disordered" evidence="3">
    <location>
        <begin position="144"/>
        <end position="180"/>
    </location>
</feature>
<dbReference type="InterPro" id="IPR009077">
    <property type="entry name" value="Proteasome_activ_PA28"/>
</dbReference>
<dbReference type="SUPFAM" id="SSF47216">
    <property type="entry name" value="Proteasome activator"/>
    <property type="match status" value="1"/>
</dbReference>
<evidence type="ECO:0000259" key="4">
    <source>
        <dbReference type="Pfam" id="PF02252"/>
    </source>
</evidence>
<accession>A0A7S2V475</accession>
<dbReference type="GO" id="GO:2000045">
    <property type="term" value="P:regulation of G1/S transition of mitotic cell cycle"/>
    <property type="evidence" value="ECO:0007669"/>
    <property type="project" value="TreeGrafter"/>
</dbReference>
<keyword evidence="2" id="KW-0647">Proteasome</keyword>
<dbReference type="PANTHER" id="PTHR10660:SF2">
    <property type="entry name" value="LD45860P"/>
    <property type="match status" value="1"/>
</dbReference>
<dbReference type="InterPro" id="IPR036997">
    <property type="entry name" value="PA28_C_sf"/>
</dbReference>
<gene>
    <name evidence="5" type="ORF">FJAP1339_LOCUS10430</name>
</gene>
<dbReference type="GO" id="GO:0061136">
    <property type="term" value="P:regulation of proteasomal protein catabolic process"/>
    <property type="evidence" value="ECO:0007669"/>
    <property type="project" value="TreeGrafter"/>
</dbReference>
<proteinExistence type="inferred from homology"/>
<comment type="similarity">
    <text evidence="1">Belongs to the PA28 family.</text>
</comment>
<dbReference type="Pfam" id="PF02252">
    <property type="entry name" value="PA28_C"/>
    <property type="match status" value="2"/>
</dbReference>
<feature type="domain" description="Proteasome activator PA28 C-terminal" evidence="4">
    <location>
        <begin position="57"/>
        <end position="140"/>
    </location>
</feature>
<reference evidence="5" key="1">
    <citation type="submission" date="2021-01" db="EMBL/GenBank/DDBJ databases">
        <authorList>
            <person name="Corre E."/>
            <person name="Pelletier E."/>
            <person name="Niang G."/>
            <person name="Scheremetjew M."/>
            <person name="Finn R."/>
            <person name="Kale V."/>
            <person name="Holt S."/>
            <person name="Cochrane G."/>
            <person name="Meng A."/>
            <person name="Brown T."/>
            <person name="Cohen L."/>
        </authorList>
    </citation>
    <scope>NUCLEOTIDE SEQUENCE</scope>
    <source>
        <strain evidence="5">CCMP1661</strain>
    </source>
</reference>
<dbReference type="InterPro" id="IPR003186">
    <property type="entry name" value="PA28_C"/>
</dbReference>
<dbReference type="GO" id="GO:0061133">
    <property type="term" value="F:endopeptidase activator activity"/>
    <property type="evidence" value="ECO:0007669"/>
    <property type="project" value="TreeGrafter"/>
</dbReference>
<feature type="domain" description="Proteasome activator PA28 C-terminal" evidence="4">
    <location>
        <begin position="172"/>
        <end position="232"/>
    </location>
</feature>
<dbReference type="InterPro" id="IPR036252">
    <property type="entry name" value="Proteasome_activ_sf"/>
</dbReference>
<dbReference type="Gene3D" id="1.20.120.180">
    <property type="entry name" value="Proteasome activator pa28, C-terminal domain"/>
    <property type="match status" value="1"/>
</dbReference>
<dbReference type="PANTHER" id="PTHR10660">
    <property type="entry name" value="PROTEASOME REGULATOR PA28"/>
    <property type="match status" value="1"/>
</dbReference>
<dbReference type="GO" id="GO:0005737">
    <property type="term" value="C:cytoplasm"/>
    <property type="evidence" value="ECO:0007669"/>
    <property type="project" value="TreeGrafter"/>
</dbReference>
<protein>
    <recommendedName>
        <fullName evidence="4">Proteasome activator PA28 C-terminal domain-containing protein</fullName>
    </recommendedName>
</protein>
<dbReference type="GO" id="GO:0005654">
    <property type="term" value="C:nucleoplasm"/>
    <property type="evidence" value="ECO:0007669"/>
    <property type="project" value="TreeGrafter"/>
</dbReference>
<evidence type="ECO:0000256" key="1">
    <source>
        <dbReference type="ARBA" id="ARBA00005883"/>
    </source>
</evidence>